<gene>
    <name evidence="1" type="ORF">PAXRUDRAFT_165235</name>
</gene>
<evidence type="ECO:0000313" key="2">
    <source>
        <dbReference type="Proteomes" id="UP000054538"/>
    </source>
</evidence>
<name>A0A0D0CRL2_9AGAM</name>
<proteinExistence type="predicted"/>
<accession>A0A0D0CRL2</accession>
<dbReference type="AlphaFoldDB" id="A0A0D0CRL2"/>
<dbReference type="HOGENOM" id="CLU_126713_2_2_1"/>
<feature type="non-terminal residue" evidence="1">
    <location>
        <position position="1"/>
    </location>
</feature>
<evidence type="ECO:0000313" key="1">
    <source>
        <dbReference type="EMBL" id="KIK77978.1"/>
    </source>
</evidence>
<dbReference type="InParanoid" id="A0A0D0CRL2"/>
<reference evidence="1 2" key="1">
    <citation type="submission" date="2014-04" db="EMBL/GenBank/DDBJ databases">
        <authorList>
            <consortium name="DOE Joint Genome Institute"/>
            <person name="Kuo A."/>
            <person name="Kohler A."/>
            <person name="Jargeat P."/>
            <person name="Nagy L.G."/>
            <person name="Floudas D."/>
            <person name="Copeland A."/>
            <person name="Barry K.W."/>
            <person name="Cichocki N."/>
            <person name="Veneault-Fourrey C."/>
            <person name="LaButti K."/>
            <person name="Lindquist E.A."/>
            <person name="Lipzen A."/>
            <person name="Lundell T."/>
            <person name="Morin E."/>
            <person name="Murat C."/>
            <person name="Sun H."/>
            <person name="Tunlid A."/>
            <person name="Henrissat B."/>
            <person name="Grigoriev I.V."/>
            <person name="Hibbett D.S."/>
            <person name="Martin F."/>
            <person name="Nordberg H.P."/>
            <person name="Cantor M.N."/>
            <person name="Hua S.X."/>
        </authorList>
    </citation>
    <scope>NUCLEOTIDE SEQUENCE [LARGE SCALE GENOMIC DNA]</scope>
    <source>
        <strain evidence="1 2">Ve08.2h10</strain>
    </source>
</reference>
<dbReference type="Gene3D" id="3.40.50.300">
    <property type="entry name" value="P-loop containing nucleotide triphosphate hydrolases"/>
    <property type="match status" value="1"/>
</dbReference>
<organism evidence="1 2">
    <name type="scientific">Paxillus rubicundulus Ve08.2h10</name>
    <dbReference type="NCBI Taxonomy" id="930991"/>
    <lineage>
        <taxon>Eukaryota</taxon>
        <taxon>Fungi</taxon>
        <taxon>Dikarya</taxon>
        <taxon>Basidiomycota</taxon>
        <taxon>Agaricomycotina</taxon>
        <taxon>Agaricomycetes</taxon>
        <taxon>Agaricomycetidae</taxon>
        <taxon>Boletales</taxon>
        <taxon>Paxilineae</taxon>
        <taxon>Paxillaceae</taxon>
        <taxon>Paxillus</taxon>
    </lineage>
</organism>
<dbReference type="Proteomes" id="UP000054538">
    <property type="component" value="Unassembled WGS sequence"/>
</dbReference>
<protein>
    <submittedName>
        <fullName evidence="1">Unplaced genomic scaffold scaffold_1937, whole genome shotgun sequence</fullName>
    </submittedName>
</protein>
<dbReference type="EMBL" id="KN826759">
    <property type="protein sequence ID" value="KIK77978.1"/>
    <property type="molecule type" value="Genomic_DNA"/>
</dbReference>
<keyword evidence="2" id="KW-1185">Reference proteome</keyword>
<sequence>ISNFRYQAIIISPEQMMKPSGDFKYLLKDQLFVLHIISIMIDEAHCLPQD</sequence>
<dbReference type="InterPro" id="IPR027417">
    <property type="entry name" value="P-loop_NTPase"/>
</dbReference>
<dbReference type="OrthoDB" id="10261556at2759"/>
<reference evidence="2" key="2">
    <citation type="submission" date="2015-01" db="EMBL/GenBank/DDBJ databases">
        <title>Evolutionary Origins and Diversification of the Mycorrhizal Mutualists.</title>
        <authorList>
            <consortium name="DOE Joint Genome Institute"/>
            <consortium name="Mycorrhizal Genomics Consortium"/>
            <person name="Kohler A."/>
            <person name="Kuo A."/>
            <person name="Nagy L.G."/>
            <person name="Floudas D."/>
            <person name="Copeland A."/>
            <person name="Barry K.W."/>
            <person name="Cichocki N."/>
            <person name="Veneault-Fourrey C."/>
            <person name="LaButti K."/>
            <person name="Lindquist E.A."/>
            <person name="Lipzen A."/>
            <person name="Lundell T."/>
            <person name="Morin E."/>
            <person name="Murat C."/>
            <person name="Riley R."/>
            <person name="Ohm R."/>
            <person name="Sun H."/>
            <person name="Tunlid A."/>
            <person name="Henrissat B."/>
            <person name="Grigoriev I.V."/>
            <person name="Hibbett D.S."/>
            <person name="Martin F."/>
        </authorList>
    </citation>
    <scope>NUCLEOTIDE SEQUENCE [LARGE SCALE GENOMIC DNA]</scope>
    <source>
        <strain evidence="2">Ve08.2h10</strain>
    </source>
</reference>